<dbReference type="AlphaFoldDB" id="A0AAW1LAC1"/>
<dbReference type="EMBL" id="JASPKY010000141">
    <property type="protein sequence ID" value="KAK9730851.1"/>
    <property type="molecule type" value="Genomic_DNA"/>
</dbReference>
<name>A0AAW1LAC1_POPJA</name>
<reference evidence="1 2" key="1">
    <citation type="journal article" date="2024" name="BMC Genomics">
        <title>De novo assembly and annotation of Popillia japonica's genome with initial clues to its potential as an invasive pest.</title>
        <authorList>
            <person name="Cucini C."/>
            <person name="Boschi S."/>
            <person name="Funari R."/>
            <person name="Cardaioli E."/>
            <person name="Iannotti N."/>
            <person name="Marturano G."/>
            <person name="Paoli F."/>
            <person name="Bruttini M."/>
            <person name="Carapelli A."/>
            <person name="Frati F."/>
            <person name="Nardi F."/>
        </authorList>
    </citation>
    <scope>NUCLEOTIDE SEQUENCE [LARGE SCALE GENOMIC DNA]</scope>
    <source>
        <strain evidence="1">DMR45628</strain>
    </source>
</reference>
<proteinExistence type="predicted"/>
<evidence type="ECO:0000313" key="1">
    <source>
        <dbReference type="EMBL" id="KAK9730851.1"/>
    </source>
</evidence>
<sequence length="118" mass="14420">MLQRQIWNRSRNTRKLYHIKKKALIWRSKSGIDLETRENSTISKRKPLSGDRIMWQYSSVEKDIDGYCEDIGTQLIKMDYQKRRKQDQWKRRTFNTNIMKTRKENRKKLDVDIDNNVI</sequence>
<organism evidence="1 2">
    <name type="scientific">Popillia japonica</name>
    <name type="common">Japanese beetle</name>
    <dbReference type="NCBI Taxonomy" id="7064"/>
    <lineage>
        <taxon>Eukaryota</taxon>
        <taxon>Metazoa</taxon>
        <taxon>Ecdysozoa</taxon>
        <taxon>Arthropoda</taxon>
        <taxon>Hexapoda</taxon>
        <taxon>Insecta</taxon>
        <taxon>Pterygota</taxon>
        <taxon>Neoptera</taxon>
        <taxon>Endopterygota</taxon>
        <taxon>Coleoptera</taxon>
        <taxon>Polyphaga</taxon>
        <taxon>Scarabaeiformia</taxon>
        <taxon>Scarabaeidae</taxon>
        <taxon>Rutelinae</taxon>
        <taxon>Popillia</taxon>
    </lineage>
</organism>
<keyword evidence="2" id="KW-1185">Reference proteome</keyword>
<comment type="caution">
    <text evidence="1">The sequence shown here is derived from an EMBL/GenBank/DDBJ whole genome shotgun (WGS) entry which is preliminary data.</text>
</comment>
<accession>A0AAW1LAC1</accession>
<gene>
    <name evidence="1" type="ORF">QE152_g14174</name>
</gene>
<dbReference type="Proteomes" id="UP001458880">
    <property type="component" value="Unassembled WGS sequence"/>
</dbReference>
<evidence type="ECO:0000313" key="2">
    <source>
        <dbReference type="Proteomes" id="UP001458880"/>
    </source>
</evidence>
<protein>
    <submittedName>
        <fullName evidence="1">Uncharacterized protein</fullName>
    </submittedName>
</protein>